<evidence type="ECO:0000259" key="1">
    <source>
        <dbReference type="SMART" id="SM00507"/>
    </source>
</evidence>
<feature type="domain" description="HNH nuclease" evidence="1">
    <location>
        <begin position="7"/>
        <end position="62"/>
    </location>
</feature>
<keyword evidence="3" id="KW-1185">Reference proteome</keyword>
<dbReference type="PANTHER" id="PTHR33877:SF1">
    <property type="entry name" value="TYPE IV METHYL-DIRECTED RESTRICTION ENZYME ECOKMCRA"/>
    <property type="match status" value="1"/>
</dbReference>
<proteinExistence type="predicted"/>
<sequence>MSQISEEVRRRVRTQANDQCGYCLSLQKYVLGVLEIEHIISKAAGGSDEEENLWLACRLCNSYKGTQTHAKDPVTNRKVKLFNPCQQKWSRHFAWTDNGTQISGLTAVGRATVLALQLNNPYAVTVRQAWVSAGWHPPKESAKLSVEIEKGEL</sequence>
<dbReference type="Gene3D" id="1.10.30.50">
    <property type="match status" value="1"/>
</dbReference>
<dbReference type="PANTHER" id="PTHR33877">
    <property type="entry name" value="SLL1193 PROTEIN"/>
    <property type="match status" value="1"/>
</dbReference>
<protein>
    <submittedName>
        <fullName evidence="2">HNH endonuclease</fullName>
    </submittedName>
</protein>
<name>A0ABV4YET2_9CYAN</name>
<dbReference type="InterPro" id="IPR052892">
    <property type="entry name" value="NA-targeting_endonuclease"/>
</dbReference>
<gene>
    <name evidence="2" type="ORF">ACE1B6_18915</name>
</gene>
<evidence type="ECO:0000313" key="2">
    <source>
        <dbReference type="EMBL" id="MFB2937324.1"/>
    </source>
</evidence>
<keyword evidence="2" id="KW-0378">Hydrolase</keyword>
<accession>A0ABV4YET2</accession>
<dbReference type="Pfam" id="PF01844">
    <property type="entry name" value="HNH"/>
    <property type="match status" value="1"/>
</dbReference>
<dbReference type="RefSeq" id="WP_413258811.1">
    <property type="nucleotide sequence ID" value="NZ_JBHFNS010000071.1"/>
</dbReference>
<dbReference type="CDD" id="cd00085">
    <property type="entry name" value="HNHc"/>
    <property type="match status" value="1"/>
</dbReference>
<dbReference type="InterPro" id="IPR002711">
    <property type="entry name" value="HNH"/>
</dbReference>
<dbReference type="GO" id="GO:0004519">
    <property type="term" value="F:endonuclease activity"/>
    <property type="evidence" value="ECO:0007669"/>
    <property type="project" value="UniProtKB-KW"/>
</dbReference>
<keyword evidence="2" id="KW-0255">Endonuclease</keyword>
<dbReference type="EMBL" id="JBHFNS010000071">
    <property type="protein sequence ID" value="MFB2937324.1"/>
    <property type="molecule type" value="Genomic_DNA"/>
</dbReference>
<dbReference type="SMART" id="SM00507">
    <property type="entry name" value="HNHc"/>
    <property type="match status" value="1"/>
</dbReference>
<reference evidence="2 3" key="1">
    <citation type="submission" date="2024-09" db="EMBL/GenBank/DDBJ databases">
        <title>Floridaenema gen nov. (Aerosakkonemataceae, Aerosakkonematales ord. nov., Cyanobacteria) from benthic tropical and subtropical fresh waters, with the description of four new species.</title>
        <authorList>
            <person name="Moretto J.A."/>
            <person name="Berthold D.E."/>
            <person name="Lefler F.W."/>
            <person name="Huang I.-S."/>
            <person name="Laughinghouse H. IV."/>
        </authorList>
    </citation>
    <scope>NUCLEOTIDE SEQUENCE [LARGE SCALE GENOMIC DNA]</scope>
    <source>
        <strain evidence="2 3">BLCC-F154</strain>
    </source>
</reference>
<comment type="caution">
    <text evidence="2">The sequence shown here is derived from an EMBL/GenBank/DDBJ whole genome shotgun (WGS) entry which is preliminary data.</text>
</comment>
<dbReference type="InterPro" id="IPR003615">
    <property type="entry name" value="HNH_nuc"/>
</dbReference>
<keyword evidence="2" id="KW-0540">Nuclease</keyword>
<dbReference type="Proteomes" id="UP001576776">
    <property type="component" value="Unassembled WGS sequence"/>
</dbReference>
<organism evidence="2 3">
    <name type="scientific">Floridaenema fluviatile BLCC-F154</name>
    <dbReference type="NCBI Taxonomy" id="3153640"/>
    <lineage>
        <taxon>Bacteria</taxon>
        <taxon>Bacillati</taxon>
        <taxon>Cyanobacteriota</taxon>
        <taxon>Cyanophyceae</taxon>
        <taxon>Oscillatoriophycideae</taxon>
        <taxon>Aerosakkonematales</taxon>
        <taxon>Aerosakkonemataceae</taxon>
        <taxon>Floridanema</taxon>
        <taxon>Floridanema fluviatile</taxon>
    </lineage>
</organism>
<evidence type="ECO:0000313" key="3">
    <source>
        <dbReference type="Proteomes" id="UP001576776"/>
    </source>
</evidence>